<evidence type="ECO:0000313" key="2">
    <source>
        <dbReference type="Proteomes" id="UP000199199"/>
    </source>
</evidence>
<accession>A0A1I6V5T5</accession>
<evidence type="ECO:0000313" key="1">
    <source>
        <dbReference type="EMBL" id="SFT09063.1"/>
    </source>
</evidence>
<sequence length="234" mass="25871">MSDPTSINEIVQRVLDKYADDIPQYREYAAKFQNLDRWTGSDPKVLIADAAGSATGLNYKNIVKPNVKAFREQFIESGKVQSLADLAALEHDPEFTESFTIGHPNIVYDIPSALLEDAEPNANGLGLLQTWAESADPEQYRSDPVGAVHGIGPATFQYLRMISGADTVKPDIQVEKFITELEKEHPKFSLDSSSDAGLIDSCSWLAAHSTYSMIEIDQIAWWTFSETESLSGTH</sequence>
<dbReference type="OrthoDB" id="45797at2157"/>
<dbReference type="EMBL" id="FOZS01000011">
    <property type="protein sequence ID" value="SFT09063.1"/>
    <property type="molecule type" value="Genomic_DNA"/>
</dbReference>
<organism evidence="1 2">
    <name type="scientific">Halostagnicola kamekurae</name>
    <dbReference type="NCBI Taxonomy" id="619731"/>
    <lineage>
        <taxon>Archaea</taxon>
        <taxon>Methanobacteriati</taxon>
        <taxon>Methanobacteriota</taxon>
        <taxon>Stenosarchaea group</taxon>
        <taxon>Halobacteria</taxon>
        <taxon>Halobacteriales</taxon>
        <taxon>Natrialbaceae</taxon>
        <taxon>Halostagnicola</taxon>
    </lineage>
</organism>
<name>A0A1I6V5T5_9EURY</name>
<keyword evidence="2" id="KW-1185">Reference proteome</keyword>
<reference evidence="2" key="1">
    <citation type="submission" date="2016-10" db="EMBL/GenBank/DDBJ databases">
        <authorList>
            <person name="Varghese N."/>
            <person name="Submissions S."/>
        </authorList>
    </citation>
    <scope>NUCLEOTIDE SEQUENCE [LARGE SCALE GENOMIC DNA]</scope>
    <source>
        <strain evidence="2">DSM 22427</strain>
    </source>
</reference>
<dbReference type="RefSeq" id="WP_092907846.1">
    <property type="nucleotide sequence ID" value="NZ_FOZS01000011.1"/>
</dbReference>
<dbReference type="Proteomes" id="UP000199199">
    <property type="component" value="Unassembled WGS sequence"/>
</dbReference>
<protein>
    <submittedName>
        <fullName evidence="1">Uncharacterized protein</fullName>
    </submittedName>
</protein>
<gene>
    <name evidence="1" type="ORF">SAMN04488556_0075</name>
</gene>
<dbReference type="AlphaFoldDB" id="A0A1I6V5T5"/>
<proteinExistence type="predicted"/>